<evidence type="ECO:0000313" key="9">
    <source>
        <dbReference type="EMBL" id="GAA0913871.1"/>
    </source>
</evidence>
<dbReference type="Proteomes" id="UP001501578">
    <property type="component" value="Unassembled WGS sequence"/>
</dbReference>
<reference evidence="9 10" key="1">
    <citation type="journal article" date="2019" name="Int. J. Syst. Evol. Microbiol.">
        <title>The Global Catalogue of Microorganisms (GCM) 10K type strain sequencing project: providing services to taxonomists for standard genome sequencing and annotation.</title>
        <authorList>
            <consortium name="The Broad Institute Genomics Platform"/>
            <consortium name="The Broad Institute Genome Sequencing Center for Infectious Disease"/>
            <person name="Wu L."/>
            <person name="Ma J."/>
        </authorList>
    </citation>
    <scope>NUCLEOTIDE SEQUENCE [LARGE SCALE GENOMIC DNA]</scope>
    <source>
        <strain evidence="9 10">JCM 11136</strain>
    </source>
</reference>
<dbReference type="PANTHER" id="PTHR33406:SF11">
    <property type="entry name" value="MEMBRANE PROTEIN SCO6666-RELATED"/>
    <property type="match status" value="1"/>
</dbReference>
<comment type="similarity">
    <text evidence="2">Belongs to the resistance-nodulation-cell division (RND) (TC 2.A.6) family. MmpL subfamily.</text>
</comment>
<dbReference type="EMBL" id="BAAAHQ010000001">
    <property type="protein sequence ID" value="GAA0913871.1"/>
    <property type="molecule type" value="Genomic_DNA"/>
</dbReference>
<evidence type="ECO:0000259" key="8">
    <source>
        <dbReference type="PROSITE" id="PS50156"/>
    </source>
</evidence>
<dbReference type="InterPro" id="IPR004869">
    <property type="entry name" value="MMPL_dom"/>
</dbReference>
<dbReference type="InterPro" id="IPR000731">
    <property type="entry name" value="SSD"/>
</dbReference>
<keyword evidence="6 7" id="KW-0472">Membrane</keyword>
<feature type="transmembrane region" description="Helical" evidence="7">
    <location>
        <begin position="503"/>
        <end position="525"/>
    </location>
</feature>
<evidence type="ECO:0000256" key="7">
    <source>
        <dbReference type="SAM" id="Phobius"/>
    </source>
</evidence>
<feature type="transmembrane region" description="Helical" evidence="7">
    <location>
        <begin position="279"/>
        <end position="300"/>
    </location>
</feature>
<dbReference type="Pfam" id="PF03176">
    <property type="entry name" value="MMPL"/>
    <property type="match status" value="2"/>
</dbReference>
<evidence type="ECO:0000256" key="5">
    <source>
        <dbReference type="ARBA" id="ARBA00022989"/>
    </source>
</evidence>
<keyword evidence="5 7" id="KW-1133">Transmembrane helix</keyword>
<accession>A0ABN1NQ22</accession>
<feature type="transmembrane region" description="Helical" evidence="7">
    <location>
        <begin position="623"/>
        <end position="652"/>
    </location>
</feature>
<evidence type="ECO:0000256" key="6">
    <source>
        <dbReference type="ARBA" id="ARBA00023136"/>
    </source>
</evidence>
<evidence type="ECO:0000256" key="2">
    <source>
        <dbReference type="ARBA" id="ARBA00010157"/>
    </source>
</evidence>
<keyword evidence="3" id="KW-1003">Cell membrane</keyword>
<feature type="transmembrane region" description="Helical" evidence="7">
    <location>
        <begin position="571"/>
        <end position="592"/>
    </location>
</feature>
<keyword evidence="4 7" id="KW-0812">Transmembrane</keyword>
<protein>
    <submittedName>
        <fullName evidence="9">MMPL family transporter</fullName>
    </submittedName>
</protein>
<feature type="domain" description="SSD" evidence="8">
    <location>
        <begin position="198"/>
        <end position="329"/>
    </location>
</feature>
<name>A0ABN1NQ22_9ACTN</name>
<dbReference type="Gene3D" id="1.20.1640.10">
    <property type="entry name" value="Multidrug efflux transporter AcrB transmembrane domain"/>
    <property type="match status" value="2"/>
</dbReference>
<dbReference type="InterPro" id="IPR050545">
    <property type="entry name" value="Mycobact_MmpL"/>
</dbReference>
<feature type="transmembrane region" description="Helical" evidence="7">
    <location>
        <begin position="205"/>
        <end position="225"/>
    </location>
</feature>
<keyword evidence="10" id="KW-1185">Reference proteome</keyword>
<evidence type="ECO:0000313" key="10">
    <source>
        <dbReference type="Proteomes" id="UP001501578"/>
    </source>
</evidence>
<evidence type="ECO:0000256" key="3">
    <source>
        <dbReference type="ARBA" id="ARBA00022475"/>
    </source>
</evidence>
<dbReference type="PROSITE" id="PS50156">
    <property type="entry name" value="SSD"/>
    <property type="match status" value="1"/>
</dbReference>
<feature type="transmembrane region" description="Helical" evidence="7">
    <location>
        <begin position="358"/>
        <end position="381"/>
    </location>
</feature>
<comment type="subcellular location">
    <subcellularLocation>
        <location evidence="1">Cell membrane</location>
        <topology evidence="1">Multi-pass membrane protein</topology>
    </subcellularLocation>
</comment>
<feature type="transmembrane region" description="Helical" evidence="7">
    <location>
        <begin position="306"/>
        <end position="330"/>
    </location>
</feature>
<sequence>MFSSMGRVMARRRWWVVVAALALALVGGIWGSGVFATLTGGAGFDDPGSESIRADEILAGPLGRQAVDVVVLYESDRLTVDDPAFSGPVKQAIERVPRDGITRLESFWSNGGADFVSKDRRATYVAVQLTAADDQARVTELKRIAGAFEAPGLNVRFGGTTAMTEQVNARTGSDIATAELLSMPLLLILLGFVFRNVVAASVPVVVGLVGALGSFVVLRVLTFFLPISSSVINVITILGLGLAIDYALFMISRFRDELATGVSVEEAVERTTATAGRTVAFSGLAVAISFAGLAVFPSRFLTSMGYAGVSVVVFTVLGSLTLLPALLRFAGHRIGRARPRAEAGRWYRAARAMTRRPLVGTLALATVLLGLGAPMLGANWARPAEWVLPSDADARAVTKTLDTGFAANPAKIMTMVVQPVPADLPQYATRLDAVPGVDSAEVTGTHGDQARITLRYAMEPMSPQARETVEGLRAVPAPQGSTALLTGMPASRVDIVNMIGERAVWMVLFVALVSFVVLFLAFGSVLLPLKSVVMNLLSLSAAFGAITLIFQHGYLSDLLGFEPVGAVDANFPVLIVAIAFGLAMDYEVFLLARVREHYDRTGDPAESVALGVRDTAAIITNAALLLGVVVCGFLLSSITLMKMIGVGLIIAIAVDATLVRALLVPATMGLLGHAAWWAPAPLARWWRRHGIRETEAAPAAR</sequence>
<dbReference type="SUPFAM" id="SSF82866">
    <property type="entry name" value="Multidrug efflux transporter AcrB transmembrane domain"/>
    <property type="match status" value="2"/>
</dbReference>
<organism evidence="9 10">
    <name type="scientific">Nonomuraea longicatena</name>
    <dbReference type="NCBI Taxonomy" id="83682"/>
    <lineage>
        <taxon>Bacteria</taxon>
        <taxon>Bacillati</taxon>
        <taxon>Actinomycetota</taxon>
        <taxon>Actinomycetes</taxon>
        <taxon>Streptosporangiales</taxon>
        <taxon>Streptosporangiaceae</taxon>
        <taxon>Nonomuraea</taxon>
    </lineage>
</organism>
<feature type="transmembrane region" description="Helical" evidence="7">
    <location>
        <begin position="231"/>
        <end position="249"/>
    </location>
</feature>
<feature type="transmembrane region" description="Helical" evidence="7">
    <location>
        <begin position="180"/>
        <end position="198"/>
    </location>
</feature>
<evidence type="ECO:0000256" key="1">
    <source>
        <dbReference type="ARBA" id="ARBA00004651"/>
    </source>
</evidence>
<comment type="caution">
    <text evidence="9">The sequence shown here is derived from an EMBL/GenBank/DDBJ whole genome shotgun (WGS) entry which is preliminary data.</text>
</comment>
<proteinExistence type="inferred from homology"/>
<evidence type="ECO:0000256" key="4">
    <source>
        <dbReference type="ARBA" id="ARBA00022692"/>
    </source>
</evidence>
<feature type="transmembrane region" description="Helical" evidence="7">
    <location>
        <begin position="658"/>
        <end position="678"/>
    </location>
</feature>
<gene>
    <name evidence="9" type="ORF">GCM10009560_06600</name>
</gene>
<dbReference type="PANTHER" id="PTHR33406">
    <property type="entry name" value="MEMBRANE PROTEIN MJ1562-RELATED"/>
    <property type="match status" value="1"/>
</dbReference>
<feature type="transmembrane region" description="Helical" evidence="7">
    <location>
        <begin position="532"/>
        <end position="551"/>
    </location>
</feature>